<evidence type="ECO:0000256" key="1">
    <source>
        <dbReference type="SAM" id="Phobius"/>
    </source>
</evidence>
<gene>
    <name evidence="2" type="ORF">ECRASSUSDP1_LOCUS26306</name>
</gene>
<comment type="caution">
    <text evidence="2">The sequence shown here is derived from an EMBL/GenBank/DDBJ whole genome shotgun (WGS) entry which is preliminary data.</text>
</comment>
<evidence type="ECO:0000313" key="2">
    <source>
        <dbReference type="EMBL" id="CAI2384771.1"/>
    </source>
</evidence>
<name>A0AAD2D9S1_EUPCR</name>
<dbReference type="Proteomes" id="UP001295684">
    <property type="component" value="Unassembled WGS sequence"/>
</dbReference>
<sequence length="112" mass="12400">MTKRQHKGLGILFFIWGIGSLVIALICPFLIKAGVNNHFNKGATVSMIHLGEPMTEQEREDYLHKANILGFTALGIGGFLWVLSAANMISLKIKQAEDLSEDQDENPYERGA</sequence>
<evidence type="ECO:0000313" key="3">
    <source>
        <dbReference type="Proteomes" id="UP001295684"/>
    </source>
</evidence>
<keyword evidence="1" id="KW-1133">Transmembrane helix</keyword>
<keyword evidence="1" id="KW-0472">Membrane</keyword>
<organism evidence="2 3">
    <name type="scientific">Euplotes crassus</name>
    <dbReference type="NCBI Taxonomy" id="5936"/>
    <lineage>
        <taxon>Eukaryota</taxon>
        <taxon>Sar</taxon>
        <taxon>Alveolata</taxon>
        <taxon>Ciliophora</taxon>
        <taxon>Intramacronucleata</taxon>
        <taxon>Spirotrichea</taxon>
        <taxon>Hypotrichia</taxon>
        <taxon>Euplotida</taxon>
        <taxon>Euplotidae</taxon>
        <taxon>Moneuplotes</taxon>
    </lineage>
</organism>
<dbReference type="AlphaFoldDB" id="A0AAD2D9S1"/>
<accession>A0AAD2D9S1</accession>
<keyword evidence="3" id="KW-1185">Reference proteome</keyword>
<protein>
    <submittedName>
        <fullName evidence="2">Uncharacterized protein</fullName>
    </submittedName>
</protein>
<reference evidence="2" key="1">
    <citation type="submission" date="2023-07" db="EMBL/GenBank/DDBJ databases">
        <authorList>
            <consortium name="AG Swart"/>
            <person name="Singh M."/>
            <person name="Singh A."/>
            <person name="Seah K."/>
            <person name="Emmerich C."/>
        </authorList>
    </citation>
    <scope>NUCLEOTIDE SEQUENCE</scope>
    <source>
        <strain evidence="2">DP1</strain>
    </source>
</reference>
<dbReference type="EMBL" id="CAMPGE010027114">
    <property type="protein sequence ID" value="CAI2384771.1"/>
    <property type="molecule type" value="Genomic_DNA"/>
</dbReference>
<feature type="transmembrane region" description="Helical" evidence="1">
    <location>
        <begin position="68"/>
        <end position="89"/>
    </location>
</feature>
<feature type="transmembrane region" description="Helical" evidence="1">
    <location>
        <begin position="12"/>
        <end position="31"/>
    </location>
</feature>
<keyword evidence="1" id="KW-0812">Transmembrane</keyword>
<proteinExistence type="predicted"/>